<accession>A0ABN7JPV2</accession>
<evidence type="ECO:0000313" key="1">
    <source>
        <dbReference type="EMBL" id="CAD7039274.1"/>
    </source>
</evidence>
<protein>
    <submittedName>
        <fullName evidence="1">GNAT family N-acetyltransferase</fullName>
    </submittedName>
</protein>
<organism evidence="1 2">
    <name type="scientific">Pseudorhizobium endolithicum</name>
    <dbReference type="NCBI Taxonomy" id="1191678"/>
    <lineage>
        <taxon>Bacteria</taxon>
        <taxon>Pseudomonadati</taxon>
        <taxon>Pseudomonadota</taxon>
        <taxon>Alphaproteobacteria</taxon>
        <taxon>Hyphomicrobiales</taxon>
        <taxon>Rhizobiaceae</taxon>
        <taxon>Rhizobium/Agrobacterium group</taxon>
        <taxon>Pseudorhizobium</taxon>
    </lineage>
</organism>
<dbReference type="EMBL" id="CABFWF030000012">
    <property type="protein sequence ID" value="CAD7039274.1"/>
    <property type="molecule type" value="Genomic_DNA"/>
</dbReference>
<proteinExistence type="predicted"/>
<keyword evidence="2" id="KW-1185">Reference proteome</keyword>
<evidence type="ECO:0000313" key="2">
    <source>
        <dbReference type="Proteomes" id="UP000606921"/>
    </source>
</evidence>
<dbReference type="Proteomes" id="UP000606921">
    <property type="component" value="Unassembled WGS sequence"/>
</dbReference>
<reference evidence="1 2" key="1">
    <citation type="submission" date="2020-11" db="EMBL/GenBank/DDBJ databases">
        <authorList>
            <person name="Lassalle F."/>
        </authorList>
    </citation>
    <scope>NUCLEOTIDE SEQUENCE [LARGE SCALE GENOMIC DNA]</scope>
    <source>
        <strain evidence="1 2">JC140</strain>
    </source>
</reference>
<sequence>MRQIVEKDERLAPTVASCRGVRPMRAEDLTAVARLFNKVFRGRSGDPSPDQLDYLHRLFFESPVYDPAHGSIVHVNASGGIDSALLALPMTFSMGGQEITARLLCAFMADGKAGLAGAARLARAIRVSQPDFCFSDNASPVSADHWTTGGGMMLPVQSLQWRRTFRPIGSCLEKAGAKITWLRPMASSLPVRLADGLIRSRLSAFTMQPVSGWRSRNATSSDFRRYAEEMTERFWLRPAWTTEEVRWLMDGARLNRTLGELQCRIVSDAAGKDIGCLLYFRNPGRTAEVLDVLASAGHETEVVAHMLHELDHEGHVAARGMSQPFLMNALMRNRRMRFRHRGYFCMVSRHDDLRRAAASGDIYVGGLASESWSRLLSDFH</sequence>
<gene>
    <name evidence="1" type="ORF">REJC140_00732</name>
</gene>
<dbReference type="RefSeq" id="WP_235988666.1">
    <property type="nucleotide sequence ID" value="NZ_CABFWF030000012.1"/>
</dbReference>
<name>A0ABN7JPV2_9HYPH</name>
<comment type="caution">
    <text evidence="1">The sequence shown here is derived from an EMBL/GenBank/DDBJ whole genome shotgun (WGS) entry which is preliminary data.</text>
</comment>